<name>A0A218XSG9_PUNGR</name>
<protein>
    <submittedName>
        <fullName evidence="4">Molybdenum cofactor sulfurase-like</fullName>
    </submittedName>
</protein>
<reference evidence="1" key="2">
    <citation type="submission" date="2017-06" db="EMBL/GenBank/DDBJ databases">
        <title>The pomegranate genome and the genomics of punicalagin biosynthesis.</title>
        <authorList>
            <person name="Xu C."/>
        </authorList>
    </citation>
    <scope>NUCLEOTIDE SEQUENCE [LARGE SCALE GENOMIC DNA]</scope>
    <source>
        <tissue evidence="1">Fresh leaf</tissue>
    </source>
</reference>
<dbReference type="SUPFAM" id="SSF53383">
    <property type="entry name" value="PLP-dependent transferases"/>
    <property type="match status" value="1"/>
</dbReference>
<dbReference type="OrthoDB" id="10264306at2759"/>
<dbReference type="PANTHER" id="PTHR14237">
    <property type="entry name" value="MOLYBDOPTERIN COFACTOR SULFURASE MOSC"/>
    <property type="match status" value="1"/>
</dbReference>
<dbReference type="AlphaFoldDB" id="A0A218XSG9"/>
<evidence type="ECO:0000313" key="2">
    <source>
        <dbReference type="Proteomes" id="UP000197138"/>
    </source>
</evidence>
<organism evidence="1 2">
    <name type="scientific">Punica granatum</name>
    <name type="common">Pomegranate</name>
    <dbReference type="NCBI Taxonomy" id="22663"/>
    <lineage>
        <taxon>Eukaryota</taxon>
        <taxon>Viridiplantae</taxon>
        <taxon>Streptophyta</taxon>
        <taxon>Embryophyta</taxon>
        <taxon>Tracheophyta</taxon>
        <taxon>Spermatophyta</taxon>
        <taxon>Magnoliopsida</taxon>
        <taxon>eudicotyledons</taxon>
        <taxon>Gunneridae</taxon>
        <taxon>Pentapetalae</taxon>
        <taxon>rosids</taxon>
        <taxon>malvids</taxon>
        <taxon>Myrtales</taxon>
        <taxon>Lythraceae</taxon>
        <taxon>Punica</taxon>
    </lineage>
</organism>
<dbReference type="EMBL" id="MTKT01000807">
    <property type="protein sequence ID" value="OWM87770.1"/>
    <property type="molecule type" value="Genomic_DNA"/>
</dbReference>
<dbReference type="Gene3D" id="3.40.640.10">
    <property type="entry name" value="Type I PLP-dependent aspartate aminotransferase-like (Major domain)"/>
    <property type="match status" value="1"/>
</dbReference>
<dbReference type="Gene3D" id="3.90.1150.10">
    <property type="entry name" value="Aspartate Aminotransferase, domain 1"/>
    <property type="match status" value="1"/>
</dbReference>
<evidence type="ECO:0000313" key="4">
    <source>
        <dbReference type="RefSeq" id="XP_031395196.1"/>
    </source>
</evidence>
<evidence type="ECO:0000313" key="3">
    <source>
        <dbReference type="Proteomes" id="UP000515151"/>
    </source>
</evidence>
<evidence type="ECO:0000313" key="1">
    <source>
        <dbReference type="EMBL" id="OWM87770.1"/>
    </source>
</evidence>
<dbReference type="RefSeq" id="XP_031395196.1">
    <property type="nucleotide sequence ID" value="XM_031539336.1"/>
</dbReference>
<dbReference type="InterPro" id="IPR015422">
    <property type="entry name" value="PyrdxlP-dep_Trfase_small"/>
</dbReference>
<dbReference type="Proteomes" id="UP000515151">
    <property type="component" value="Chromosome 4"/>
</dbReference>
<dbReference type="GeneID" id="116206454"/>
<keyword evidence="3" id="KW-1185">Reference proteome</keyword>
<sequence length="559" mass="62908">MSSPCIREASDACFHGCSPFLSSAPPDPSSRTPASAFRSDFAMSATSSLHPNATFTNHESLSSLQESFCSFAGAFPQFTETEQADRIREQEYHHLSSTEHVCLDYSTGHGLFSYSQQCIAGSVPSSSSHPPVLSSTTTYLEISYKQVNLRAQLAYGGLESELELRTRKRITRFMNISEDDYAMVFTSNQPSAFRIVADSYPFRSHRNLLTVYDHESEAVESMIENSRKRGARVKSAEFSWPRLRIRSEKLKNMLVGKSSKKSSKGLFVFPLQSRVSGAPYSYSWMGMAQENGWHVLLDACALGPKDMETLGLSLFKPDFLICSFYKVFGDNPSGFACLFVNRSSISVLQSSDPSLSVGIASLIPSSTTRLEEPIASSEIVELETTSSPEIEFRALDHADELGLILINTRGRCLINWLVNALLCLRHPDSEDYSRSLVRIYGPKVSFERGPAVAFNLFDWKGEKVDPKLVQKLADRFNITLSCGFLRHVWFHDETQFDETEENRGGHISRICVVTASIRFLNTFEDVYKVWAFTARFLDADFVEKEKWRYTALNQQMIEV</sequence>
<proteinExistence type="predicted"/>
<dbReference type="Proteomes" id="UP000197138">
    <property type="component" value="Unassembled WGS sequence"/>
</dbReference>
<gene>
    <name evidence="4" type="primary">LOC116206454</name>
    <name evidence="1" type="ORF">CDL15_Pgr016466</name>
</gene>
<reference evidence="3" key="3">
    <citation type="journal article" date="2020" name="Plant Biotechnol. J.">
        <title>The pomegranate (Punica granatum L.) draft genome dissects genetic divergence between soft- and hard-seeded cultivars.</title>
        <authorList>
            <person name="Luo X."/>
            <person name="Li H."/>
            <person name="Wu Z."/>
            <person name="Yao W."/>
            <person name="Zhao P."/>
            <person name="Cao D."/>
            <person name="Yu H."/>
            <person name="Li K."/>
            <person name="Poudel K."/>
            <person name="Zhao D."/>
            <person name="Zhang F."/>
            <person name="Xia X."/>
            <person name="Chen L."/>
            <person name="Wang Q."/>
            <person name="Jing D."/>
            <person name="Cao S."/>
        </authorList>
    </citation>
    <scope>NUCLEOTIDE SEQUENCE [LARGE SCALE GENOMIC DNA]</scope>
</reference>
<dbReference type="InterPro" id="IPR015421">
    <property type="entry name" value="PyrdxlP-dep_Trfase_major"/>
</dbReference>
<accession>A0A218XSG9</accession>
<reference evidence="4" key="4">
    <citation type="submission" date="2025-04" db="UniProtKB">
        <authorList>
            <consortium name="RefSeq"/>
        </authorList>
    </citation>
    <scope>IDENTIFICATION</scope>
    <source>
        <tissue evidence="4">Leaf</tissue>
    </source>
</reference>
<dbReference type="InterPro" id="IPR015424">
    <property type="entry name" value="PyrdxlP-dep_Trfase"/>
</dbReference>
<reference evidence="2" key="1">
    <citation type="journal article" date="2017" name="Plant J.">
        <title>The pomegranate (Punica granatum L.) genome and the genomics of punicalagin biosynthesis.</title>
        <authorList>
            <person name="Qin G."/>
            <person name="Xu C."/>
            <person name="Ming R."/>
            <person name="Tang H."/>
            <person name="Guyot R."/>
            <person name="Kramer E.M."/>
            <person name="Hu Y."/>
            <person name="Yi X."/>
            <person name="Qi Y."/>
            <person name="Xu X."/>
            <person name="Gao Z."/>
            <person name="Pan H."/>
            <person name="Jian J."/>
            <person name="Tian Y."/>
            <person name="Yue Z."/>
            <person name="Xu Y."/>
        </authorList>
    </citation>
    <scope>NUCLEOTIDE SEQUENCE [LARGE SCALE GENOMIC DNA]</scope>
    <source>
        <strain evidence="2">cv. Dabenzi</strain>
    </source>
</reference>
<dbReference type="PANTHER" id="PTHR14237:SF64">
    <property type="entry name" value="MOLYBDENUM COFACTOR SULFURASE-LIKE PROTEIN"/>
    <property type="match status" value="1"/>
</dbReference>